<accession>A0A1I8EIH2</accession>
<comment type="catalytic activity">
    <reaction evidence="7 8">
        <text>RNA(n) + a ribonucleoside 5'-triphosphate = RNA(n+1) + diphosphate</text>
        <dbReference type="Rhea" id="RHEA:21248"/>
        <dbReference type="Rhea" id="RHEA-COMP:14527"/>
        <dbReference type="Rhea" id="RHEA-COMP:17342"/>
        <dbReference type="ChEBI" id="CHEBI:33019"/>
        <dbReference type="ChEBI" id="CHEBI:61557"/>
        <dbReference type="ChEBI" id="CHEBI:140395"/>
        <dbReference type="EC" id="2.7.7.48"/>
    </reaction>
</comment>
<evidence type="ECO:0000256" key="7">
    <source>
        <dbReference type="ARBA" id="ARBA00048744"/>
    </source>
</evidence>
<dbReference type="InterPro" id="IPR057596">
    <property type="entry name" value="RDRP_core"/>
</dbReference>
<dbReference type="WBParaSite" id="maker-PairedContig_2281-snap-gene-0.1-mRNA-1">
    <property type="protein sequence ID" value="maker-PairedContig_2281-snap-gene-0.1-mRNA-1"/>
    <property type="gene ID" value="maker-PairedContig_2281-snap-gene-0.1"/>
</dbReference>
<keyword evidence="3 8" id="KW-0808">Transferase</keyword>
<evidence type="ECO:0000256" key="1">
    <source>
        <dbReference type="ARBA" id="ARBA00005762"/>
    </source>
</evidence>
<evidence type="ECO:0000259" key="11">
    <source>
        <dbReference type="Pfam" id="PF24934"/>
    </source>
</evidence>
<dbReference type="InterPro" id="IPR056053">
    <property type="entry name" value="DUF7636"/>
</dbReference>
<evidence type="ECO:0000256" key="5">
    <source>
        <dbReference type="ARBA" id="ARBA00022884"/>
    </source>
</evidence>
<dbReference type="Pfam" id="PF24934">
    <property type="entry name" value="DUF7752"/>
    <property type="match status" value="1"/>
</dbReference>
<dbReference type="PANTHER" id="PTHR23079">
    <property type="entry name" value="RNA-DEPENDENT RNA POLYMERASE"/>
    <property type="match status" value="1"/>
</dbReference>
<name>A0A1I8EIH2_WUCBA</name>
<dbReference type="STRING" id="6293.A0A1I8EIH2"/>
<dbReference type="Pfam" id="PF26253">
    <property type="entry name" value="RdRP_head"/>
    <property type="match status" value="1"/>
</dbReference>
<keyword evidence="5 8" id="KW-0694">RNA-binding</keyword>
<dbReference type="InterPro" id="IPR058752">
    <property type="entry name" value="RDRP_C_head"/>
</dbReference>
<dbReference type="AlphaFoldDB" id="A0A1I8EIH2"/>
<dbReference type="Pfam" id="PF05183">
    <property type="entry name" value="RdRP"/>
    <property type="match status" value="1"/>
</dbReference>
<evidence type="ECO:0000256" key="2">
    <source>
        <dbReference type="ARBA" id="ARBA00022484"/>
    </source>
</evidence>
<dbReference type="InterPro" id="IPR056654">
    <property type="entry name" value="DUF7752"/>
</dbReference>
<keyword evidence="6" id="KW-0943">RNA-mediated gene silencing</keyword>
<dbReference type="GO" id="GO:0003723">
    <property type="term" value="F:RNA binding"/>
    <property type="evidence" value="ECO:0007669"/>
    <property type="project" value="UniProtKB-KW"/>
</dbReference>
<evidence type="ECO:0000259" key="12">
    <source>
        <dbReference type="Pfam" id="PF26253"/>
    </source>
</evidence>
<dbReference type="PANTHER" id="PTHR23079:SF57">
    <property type="entry name" value="RNA-DIRECTED RNA POLYMERASE"/>
    <property type="match status" value="1"/>
</dbReference>
<protein>
    <recommendedName>
        <fullName evidence="8">RNA-dependent RNA polymerase</fullName>
        <ecNumber evidence="8">2.7.7.48</ecNumber>
    </recommendedName>
</protein>
<dbReference type="Pfam" id="PF24642">
    <property type="entry name" value="DUF7636"/>
    <property type="match status" value="1"/>
</dbReference>
<evidence type="ECO:0000259" key="10">
    <source>
        <dbReference type="Pfam" id="PF24642"/>
    </source>
</evidence>
<dbReference type="EC" id="2.7.7.48" evidence="8"/>
<sequence length="946" mass="109114">MMSRMGQCFTQAKRQKYNKTYDIIGGRDTNQASYTFSDGVGKVSKEFAEKIAFDIGLGTSVPSCYQIRHRGIKGVLSVDPNLDQRKQWTLANNIVDNNRMTNKQNDLAVVFRPSQDKFKAPRDEYIEIVKYSSPTPVCLNRPMISILDQVSGMQGFSVHERIKKRIHDLLDVHLTQLADMLMNEDKCRERLNELPLRVNVSRLTLARGFALTQEPFFRSLLRAHIKCTLKKLIAKIQIQIPPHLGRSMFGVMDETGQLQWGQIFVQCTRNIWLKTPSQSAAKIILKGKVMLTKNPCIVAGDVRVFEAVDIPELHHLVDVVVFPQHGPRPHPDEMAGSDLDGDEYSVIWDQKLIFEHNEPPLDFTKSTSGNKIIDEAQVDLEMRKFFVNYIKQDSIGSISNAFLVNADLYGITSEVCINIAKKHSKAVDFPKTGDAPAPLTRQWTRDKNGNMLPPERAERWPDFMCKNHEPSYISSRLVGQLYRRIRLLDDALNLTIVMEENIPIMLDPDLEYPGWERYQNIAKSQFDSYHAYIRSIMENYGIEDEGQLFSGFISAIRNRINDRDTDDMSFYNTNHIIEKKVSAVFKAYRHRFFDEFGGFLENTLPDHDDKQNGNVQERRICVYASSDMKQKASAYYILCYRNASLDKSCRTLSFGWLVWDILCQIKQEVRMIRGKSIVQSLDPLGESASEFIKNYCEANAEDMKWTLAYVMKTKQVARILEPYCSRYKGLEDLFYILIKWATLHELLKEPLKAVHICLLLIQFGLGCYADDKNIMQVQFLEETKEVVDKNSHLVCNLHSLVGGIGVCLLKFFKFLSSRTIQTLKMLNFRNVGYRSLLIRGQWIKLNEFGTIEIEPFMIELPVESPIHLAKFREKIHKHCGVKYLQMRRIAHRKKDRVIVSAVGTLESLHRLRDLLSIRPSVNSYANYKENNDIISRLIVERLEKLN</sequence>
<feature type="domain" description="RDRP C-terminal head" evidence="12">
    <location>
        <begin position="507"/>
        <end position="680"/>
    </location>
</feature>
<feature type="domain" description="DUF7636" evidence="10">
    <location>
        <begin position="850"/>
        <end position="945"/>
    </location>
</feature>
<evidence type="ECO:0000256" key="6">
    <source>
        <dbReference type="ARBA" id="ARBA00023158"/>
    </source>
</evidence>
<keyword evidence="2 8" id="KW-0696">RNA-directed RNA polymerase</keyword>
<evidence type="ECO:0000259" key="9">
    <source>
        <dbReference type="Pfam" id="PF05183"/>
    </source>
</evidence>
<dbReference type="GO" id="GO:0003968">
    <property type="term" value="F:RNA-directed RNA polymerase activity"/>
    <property type="evidence" value="ECO:0007669"/>
    <property type="project" value="UniProtKB-KW"/>
</dbReference>
<feature type="domain" description="RDRP core" evidence="9">
    <location>
        <begin position="1"/>
        <end position="485"/>
    </location>
</feature>
<proteinExistence type="inferred from homology"/>
<dbReference type="InterPro" id="IPR007855">
    <property type="entry name" value="RDRP"/>
</dbReference>
<evidence type="ECO:0000313" key="13">
    <source>
        <dbReference type="WBParaSite" id="maker-PairedContig_2281-snap-gene-0.1-mRNA-1"/>
    </source>
</evidence>
<keyword evidence="4 8" id="KW-0548">Nucleotidyltransferase</keyword>
<organism evidence="13">
    <name type="scientific">Wuchereria bancrofti</name>
    <dbReference type="NCBI Taxonomy" id="6293"/>
    <lineage>
        <taxon>Eukaryota</taxon>
        <taxon>Metazoa</taxon>
        <taxon>Ecdysozoa</taxon>
        <taxon>Nematoda</taxon>
        <taxon>Chromadorea</taxon>
        <taxon>Rhabditida</taxon>
        <taxon>Spirurina</taxon>
        <taxon>Spiruromorpha</taxon>
        <taxon>Filarioidea</taxon>
        <taxon>Onchocercidae</taxon>
        <taxon>Wuchereria</taxon>
    </lineage>
</organism>
<dbReference type="GO" id="GO:0030422">
    <property type="term" value="P:siRNA processing"/>
    <property type="evidence" value="ECO:0007669"/>
    <property type="project" value="TreeGrafter"/>
</dbReference>
<feature type="domain" description="DUF7752" evidence="11">
    <location>
        <begin position="723"/>
        <end position="828"/>
    </location>
</feature>
<evidence type="ECO:0000256" key="3">
    <source>
        <dbReference type="ARBA" id="ARBA00022679"/>
    </source>
</evidence>
<comment type="similarity">
    <text evidence="1 8">Belongs to the RdRP family.</text>
</comment>
<reference evidence="13" key="1">
    <citation type="submission" date="2016-11" db="UniProtKB">
        <authorList>
            <consortium name="WormBaseParasite"/>
        </authorList>
    </citation>
    <scope>IDENTIFICATION</scope>
    <source>
        <strain evidence="13">pt0022</strain>
    </source>
</reference>
<dbReference type="GO" id="GO:0031380">
    <property type="term" value="C:nuclear RNA-directed RNA polymerase complex"/>
    <property type="evidence" value="ECO:0007669"/>
    <property type="project" value="TreeGrafter"/>
</dbReference>
<evidence type="ECO:0000256" key="4">
    <source>
        <dbReference type="ARBA" id="ARBA00022695"/>
    </source>
</evidence>
<evidence type="ECO:0000256" key="8">
    <source>
        <dbReference type="RuleBase" id="RU363098"/>
    </source>
</evidence>